<keyword evidence="1" id="KW-0548">Nucleotidyltransferase</keyword>
<dbReference type="AlphaFoldDB" id="A0A4D6ST06"/>
<organism evidence="1">
    <name type="scientific">Laccaria bicolor</name>
    <name type="common">Bicoloured deceiver</name>
    <name type="synonym">Laccaria laccata var. bicolor</name>
    <dbReference type="NCBI Taxonomy" id="29883"/>
    <lineage>
        <taxon>Eukaryota</taxon>
        <taxon>Fungi</taxon>
        <taxon>Dikarya</taxon>
        <taxon>Basidiomycota</taxon>
        <taxon>Agaricomycotina</taxon>
        <taxon>Agaricomycetes</taxon>
        <taxon>Agaricomycetidae</taxon>
        <taxon>Agaricales</taxon>
        <taxon>Agaricineae</taxon>
        <taxon>Hydnangiaceae</taxon>
        <taxon>Laccaria</taxon>
    </lineage>
</organism>
<keyword evidence="1" id="KW-0239">DNA-directed DNA polymerase</keyword>
<protein>
    <submittedName>
        <fullName evidence="1">DNA-directed DNA polymerase</fullName>
    </submittedName>
</protein>
<dbReference type="GO" id="GO:0003887">
    <property type="term" value="F:DNA-directed DNA polymerase activity"/>
    <property type="evidence" value="ECO:0007669"/>
    <property type="project" value="UniProtKB-KW"/>
</dbReference>
<accession>A0A4D6ST06</accession>
<proteinExistence type="predicted"/>
<keyword evidence="1" id="KW-0808">Transferase</keyword>
<keyword evidence="1" id="KW-0496">Mitochondrion</keyword>
<dbReference type="GeneID" id="40499548"/>
<sequence length="129" mass="15598">MQKTTYNQKNKWIYFSYKIDSQILTENQISLALDNFNSQELLPLLESYNKSYADTRDKDNLKLLIIFKIKTVNQQRRTISYMQTLGIREFNQLYEIFSEYWNLKTEDYYLAAISEITFTYKIVGLRRNM</sequence>
<evidence type="ECO:0000313" key="1">
    <source>
        <dbReference type="EMBL" id="QCG70087.1"/>
    </source>
</evidence>
<gene>
    <name evidence="1" type="primary">orf129</name>
</gene>
<name>A0A4D6ST06_LACBI</name>
<dbReference type="EMBL" id="MK697670">
    <property type="protein sequence ID" value="QCG70087.1"/>
    <property type="molecule type" value="Genomic_DNA"/>
</dbReference>
<reference evidence="1" key="1">
    <citation type="journal article" date="2020" name="Int. J. Biol. Macromol.">
        <title>The complete mitochondrial genomes of two model ectomycorrhizal fungi (Laccaria): features, intron dynamics and phylogenetic implications.</title>
        <authorList>
            <person name="Li Q."/>
            <person name="Yang L."/>
            <person name="Xiang D."/>
            <person name="Wan Y."/>
            <person name="Wu Q."/>
            <person name="Huang W."/>
            <person name="Zhao G."/>
        </authorList>
    </citation>
    <scope>NUCLEOTIDE SEQUENCE</scope>
</reference>
<geneLocation type="mitochondrion" evidence="1"/>
<dbReference type="RefSeq" id="YP_009653029.1">
    <property type="nucleotide sequence ID" value="NC_042773.1"/>
</dbReference>